<dbReference type="GO" id="GO:0003676">
    <property type="term" value="F:nucleic acid binding"/>
    <property type="evidence" value="ECO:0007669"/>
    <property type="project" value="InterPro"/>
</dbReference>
<dbReference type="GeneTree" id="ENSGT01120000277129"/>
<keyword evidence="2" id="KW-1185">Reference proteome</keyword>
<proteinExistence type="predicted"/>
<reference evidence="1 2" key="1">
    <citation type="journal article" date="2011" name="Genome Biol. Evol.">
        <title>Integration of the genetic map and genome assembly of fugu facilitates insights into distinct features of genome evolution in teleosts and mammals.</title>
        <authorList>
            <person name="Kai W."/>
            <person name="Kikuchi K."/>
            <person name="Tohari S."/>
            <person name="Chew A.K."/>
            <person name="Tay A."/>
            <person name="Fujiwara A."/>
            <person name="Hosoya S."/>
            <person name="Suetake H."/>
            <person name="Naruse K."/>
            <person name="Brenner S."/>
            <person name="Suzuki Y."/>
            <person name="Venkatesh B."/>
        </authorList>
    </citation>
    <scope>NUCLEOTIDE SEQUENCE [LARGE SCALE GENOMIC DNA]</scope>
</reference>
<dbReference type="InParanoid" id="A0A674MX95"/>
<accession>A0A674MX95</accession>
<name>A0A674MX95_TAKRU</name>
<reference evidence="1" key="3">
    <citation type="submission" date="2025-09" db="UniProtKB">
        <authorList>
            <consortium name="Ensembl"/>
        </authorList>
    </citation>
    <scope>IDENTIFICATION</scope>
</reference>
<organism evidence="1 2">
    <name type="scientific">Takifugu rubripes</name>
    <name type="common">Japanese pufferfish</name>
    <name type="synonym">Fugu rubripes</name>
    <dbReference type="NCBI Taxonomy" id="31033"/>
    <lineage>
        <taxon>Eukaryota</taxon>
        <taxon>Metazoa</taxon>
        <taxon>Chordata</taxon>
        <taxon>Craniata</taxon>
        <taxon>Vertebrata</taxon>
        <taxon>Euteleostomi</taxon>
        <taxon>Actinopterygii</taxon>
        <taxon>Neopterygii</taxon>
        <taxon>Teleostei</taxon>
        <taxon>Neoteleostei</taxon>
        <taxon>Acanthomorphata</taxon>
        <taxon>Eupercaria</taxon>
        <taxon>Tetraodontiformes</taxon>
        <taxon>Tetradontoidea</taxon>
        <taxon>Tetraodontidae</taxon>
        <taxon>Takifugu</taxon>
    </lineage>
</organism>
<dbReference type="AlphaFoldDB" id="A0A674MX95"/>
<evidence type="ECO:0000313" key="2">
    <source>
        <dbReference type="Proteomes" id="UP000005226"/>
    </source>
</evidence>
<reference evidence="1" key="2">
    <citation type="submission" date="2025-08" db="UniProtKB">
        <authorList>
            <consortium name="Ensembl"/>
        </authorList>
    </citation>
    <scope>IDENTIFICATION</scope>
</reference>
<dbReference type="InterPro" id="IPR036397">
    <property type="entry name" value="RNaseH_sf"/>
</dbReference>
<dbReference type="Gene3D" id="3.30.420.10">
    <property type="entry name" value="Ribonuclease H-like superfamily/Ribonuclease H"/>
    <property type="match status" value="1"/>
</dbReference>
<dbReference type="Ensembl" id="ENSTRUT00000078265.1">
    <property type="protein sequence ID" value="ENSTRUP00000065824.1"/>
    <property type="gene ID" value="ENSTRUG00000026133.1"/>
</dbReference>
<dbReference type="Proteomes" id="UP000005226">
    <property type="component" value="Chromosome 1"/>
</dbReference>
<protein>
    <submittedName>
        <fullName evidence="1">Uncharacterized protein</fullName>
    </submittedName>
</protein>
<evidence type="ECO:0000313" key="1">
    <source>
        <dbReference type="Ensembl" id="ENSTRUP00000065824.1"/>
    </source>
</evidence>
<sequence>CRRWCRCASNTEFKEKHLLPTVKFGGGSIMLWGCVASAGTGNLVKIKGRMDSTQYQQILENNVQDPRIVRSCVLRLMNAICS</sequence>